<evidence type="ECO:0000313" key="5">
    <source>
        <dbReference type="Proteomes" id="UP000310200"/>
    </source>
</evidence>
<keyword evidence="3" id="KW-0732">Signal</keyword>
<sequence>MKPAYVICALLSVAIGTTTLVLAENGIEAKSGPTQPPKSIVPPNLAAVSKTITDATTAEPADPPNNKTTQNPTITTSSPTTTTTKPPTPPITTKPTTTPTTAVPDPKPTTSNTTTPTTTSTTTPTSPTTSHIPTAPPSSTAIPGTTDASKTTAVPPASKDRQFDGLSFFGGIVLTTCLMAIAAFSWKFYRQCKEGNYRTL</sequence>
<keyword evidence="2" id="KW-0812">Transmembrane</keyword>
<feature type="transmembrane region" description="Helical" evidence="2">
    <location>
        <begin position="166"/>
        <end position="189"/>
    </location>
</feature>
<evidence type="ECO:0008006" key="6">
    <source>
        <dbReference type="Google" id="ProtNLM"/>
    </source>
</evidence>
<feature type="signal peptide" evidence="3">
    <location>
        <begin position="1"/>
        <end position="23"/>
    </location>
</feature>
<keyword evidence="5" id="KW-1185">Reference proteome</keyword>
<feature type="compositionally biased region" description="Polar residues" evidence="1">
    <location>
        <begin position="141"/>
        <end position="152"/>
    </location>
</feature>
<accession>A0A4S2KHR0</accession>
<keyword evidence="2" id="KW-0472">Membrane</keyword>
<protein>
    <recommendedName>
        <fullName evidence="6">Sialomucin core protein 24</fullName>
    </recommendedName>
</protein>
<gene>
    <name evidence="4" type="ORF">DBV15_05972</name>
</gene>
<dbReference type="STRING" id="300112.A0A4S2KHR0"/>
<comment type="caution">
    <text evidence="4">The sequence shown here is derived from an EMBL/GenBank/DDBJ whole genome shotgun (WGS) entry which is preliminary data.</text>
</comment>
<organism evidence="4 5">
    <name type="scientific">Temnothorax longispinosus</name>
    <dbReference type="NCBI Taxonomy" id="300112"/>
    <lineage>
        <taxon>Eukaryota</taxon>
        <taxon>Metazoa</taxon>
        <taxon>Ecdysozoa</taxon>
        <taxon>Arthropoda</taxon>
        <taxon>Hexapoda</taxon>
        <taxon>Insecta</taxon>
        <taxon>Pterygota</taxon>
        <taxon>Neoptera</taxon>
        <taxon>Endopterygota</taxon>
        <taxon>Hymenoptera</taxon>
        <taxon>Apocrita</taxon>
        <taxon>Aculeata</taxon>
        <taxon>Formicoidea</taxon>
        <taxon>Formicidae</taxon>
        <taxon>Myrmicinae</taxon>
        <taxon>Temnothorax</taxon>
    </lineage>
</organism>
<dbReference type="EMBL" id="QBLH01002242">
    <property type="protein sequence ID" value="TGZ49055.1"/>
    <property type="molecule type" value="Genomic_DNA"/>
</dbReference>
<evidence type="ECO:0000256" key="1">
    <source>
        <dbReference type="SAM" id="MobiDB-lite"/>
    </source>
</evidence>
<keyword evidence="2" id="KW-1133">Transmembrane helix</keyword>
<evidence type="ECO:0000256" key="3">
    <source>
        <dbReference type="SAM" id="SignalP"/>
    </source>
</evidence>
<evidence type="ECO:0000256" key="2">
    <source>
        <dbReference type="SAM" id="Phobius"/>
    </source>
</evidence>
<feature type="region of interest" description="Disordered" evidence="1">
    <location>
        <begin position="55"/>
        <end position="161"/>
    </location>
</feature>
<reference evidence="4 5" key="1">
    <citation type="journal article" date="2019" name="Philos. Trans. R. Soc. Lond., B, Biol. Sci.">
        <title>Ant behaviour and brain gene expression of defending hosts depend on the ecological success of the intruding social parasite.</title>
        <authorList>
            <person name="Kaur R."/>
            <person name="Stoldt M."/>
            <person name="Jongepier E."/>
            <person name="Feldmeyer B."/>
            <person name="Menzel F."/>
            <person name="Bornberg-Bauer E."/>
            <person name="Foitzik S."/>
        </authorList>
    </citation>
    <scope>NUCLEOTIDE SEQUENCE [LARGE SCALE GENOMIC DNA]</scope>
    <source>
        <tissue evidence="4">Whole body</tissue>
    </source>
</reference>
<proteinExistence type="predicted"/>
<feature type="compositionally biased region" description="Low complexity" evidence="1">
    <location>
        <begin position="93"/>
        <end position="140"/>
    </location>
</feature>
<evidence type="ECO:0000313" key="4">
    <source>
        <dbReference type="EMBL" id="TGZ49055.1"/>
    </source>
</evidence>
<feature type="compositionally biased region" description="Low complexity" evidence="1">
    <location>
        <begin position="64"/>
        <end position="85"/>
    </location>
</feature>
<feature type="chain" id="PRO_5020302119" description="Sialomucin core protein 24" evidence="3">
    <location>
        <begin position="24"/>
        <end position="200"/>
    </location>
</feature>
<dbReference type="AlphaFoldDB" id="A0A4S2KHR0"/>
<name>A0A4S2KHR0_9HYME</name>
<dbReference type="Proteomes" id="UP000310200">
    <property type="component" value="Unassembled WGS sequence"/>
</dbReference>